<dbReference type="InterPro" id="IPR003034">
    <property type="entry name" value="SAP_dom"/>
</dbReference>
<dbReference type="OrthoDB" id="3249161at2759"/>
<dbReference type="PANTHER" id="PTHR12604:SF2">
    <property type="entry name" value="X-RAY REPAIR CROSS-COMPLEMENTING PROTEIN 6"/>
    <property type="match status" value="1"/>
</dbReference>
<dbReference type="InterPro" id="IPR036361">
    <property type="entry name" value="SAP_dom_sf"/>
</dbReference>
<evidence type="ECO:0000259" key="2">
    <source>
        <dbReference type="PROSITE" id="PS50800"/>
    </source>
</evidence>
<dbReference type="EMBL" id="BRYA01000517">
    <property type="protein sequence ID" value="GMI20653.1"/>
    <property type="molecule type" value="Genomic_DNA"/>
</dbReference>
<dbReference type="Pfam" id="PF02735">
    <property type="entry name" value="Ku"/>
    <property type="match status" value="1"/>
</dbReference>
<dbReference type="GO" id="GO:0043564">
    <property type="term" value="C:Ku70:Ku80 complex"/>
    <property type="evidence" value="ECO:0007669"/>
    <property type="project" value="TreeGrafter"/>
</dbReference>
<dbReference type="GO" id="GO:0006303">
    <property type="term" value="P:double-strand break repair via nonhomologous end joining"/>
    <property type="evidence" value="ECO:0007669"/>
    <property type="project" value="InterPro"/>
</dbReference>
<dbReference type="Proteomes" id="UP001165065">
    <property type="component" value="Unassembled WGS sequence"/>
</dbReference>
<keyword evidence="4" id="KW-1185">Reference proteome</keyword>
<organism evidence="3 4">
    <name type="scientific">Triparma columacea</name>
    <dbReference type="NCBI Taxonomy" id="722753"/>
    <lineage>
        <taxon>Eukaryota</taxon>
        <taxon>Sar</taxon>
        <taxon>Stramenopiles</taxon>
        <taxon>Ochrophyta</taxon>
        <taxon>Bolidophyceae</taxon>
        <taxon>Parmales</taxon>
        <taxon>Triparmaceae</taxon>
        <taxon>Triparma</taxon>
    </lineage>
</organism>
<dbReference type="InterPro" id="IPR027388">
    <property type="entry name" value="Ku70_bridge/pillars_dom_sf"/>
</dbReference>
<dbReference type="GO" id="GO:0000723">
    <property type="term" value="P:telomere maintenance"/>
    <property type="evidence" value="ECO:0007669"/>
    <property type="project" value="TreeGrafter"/>
</dbReference>
<dbReference type="Gene3D" id="4.10.970.10">
    <property type="entry name" value="Ku70, bridge and pillars"/>
    <property type="match status" value="1"/>
</dbReference>
<feature type="domain" description="SAP" evidence="2">
    <location>
        <begin position="593"/>
        <end position="627"/>
    </location>
</feature>
<dbReference type="InterPro" id="IPR006164">
    <property type="entry name" value="DNA_bd_Ku70/Ku80"/>
</dbReference>
<comment type="caution">
    <text evidence="3">The sequence shown here is derived from an EMBL/GenBank/DDBJ whole genome shotgun (WGS) entry which is preliminary data.</text>
</comment>
<gene>
    <name evidence="3" type="ORF">TrCOL_g11071</name>
</gene>
<dbReference type="InterPro" id="IPR016194">
    <property type="entry name" value="SPOC-like_C_dom_sf"/>
</dbReference>
<dbReference type="SMART" id="SM00559">
    <property type="entry name" value="Ku78"/>
    <property type="match status" value="1"/>
</dbReference>
<proteinExistence type="predicted"/>
<dbReference type="SUPFAM" id="SSF100939">
    <property type="entry name" value="SPOC domain-like"/>
    <property type="match status" value="1"/>
</dbReference>
<evidence type="ECO:0000256" key="1">
    <source>
        <dbReference type="ARBA" id="ARBA00023125"/>
    </source>
</evidence>
<dbReference type="PANTHER" id="PTHR12604">
    <property type="entry name" value="KU AUTOANTIGEN DNA HELICASE"/>
    <property type="match status" value="1"/>
</dbReference>
<accession>A0A9W7FW78</accession>
<evidence type="ECO:0000313" key="4">
    <source>
        <dbReference type="Proteomes" id="UP001165065"/>
    </source>
</evidence>
<dbReference type="SUPFAM" id="SSF68906">
    <property type="entry name" value="SAP domain"/>
    <property type="match status" value="1"/>
</dbReference>
<dbReference type="Gene3D" id="2.40.290.10">
    <property type="match status" value="1"/>
</dbReference>
<name>A0A9W7FW78_9STRA</name>
<dbReference type="GO" id="GO:0003690">
    <property type="term" value="F:double-stranded DNA binding"/>
    <property type="evidence" value="ECO:0007669"/>
    <property type="project" value="TreeGrafter"/>
</dbReference>
<dbReference type="Pfam" id="PF02037">
    <property type="entry name" value="SAP"/>
    <property type="match status" value="1"/>
</dbReference>
<sequence length="645" mass="70079">MDSDDDEFPSWAVNIPAGSKIQNQAQQQVTDAVGDKSVPMAGTVSTKDTTKLEIKSEPPVPYSSASHILLLIDTTNPSVYKKALQVLFSLMRTVSFSVATGRSSSRNCVGALCYHEEGLTLLKKLEPATSKDVIAVNSFVEDPPPMPPKSSKGSGVAASASNRIGTKFIPILAALNKSLSLMAHSTNDYIKKPTASQAADEKNIWIITDKDEVTDELVMACRDGEENGLTYHCLYFGRGDGTCWERIGGVTVIDEEAASDPEEVLPALRTLINKARRLSILDLSLPTGGKLRVEIYKLVVKRGRPTSVFADSRNNQPVKTFTNKLAKDTGEILPSKSIETFMALGSSKVKVTSNDILKIKELSSGEEAAGVIVGFKPLSSLRLEIRVDTSFHIHPHVSAKKVATKDDVVNVTAFQALLRGMKRKGVYALARILVRHPGVQRFAALTAADNGGLTCIWLPYEDDLRIPPPVPQHKADSLQVEAAVNMFEAIDISGIEWGYSFRNPSLNTFWRMLEGAAIGVQGEKVNDLEIFEDDVLDGAGSEIEEFAGSLPLHVEVEKKRKTTAAYTKEKKPKILPVDTSGVDWMLRIESRTVEEVTVDKLKKYLRSKGLPLGGNKRAIVERIYEDAGTAVSGVGVDGGITGGMI</sequence>
<dbReference type="AlphaFoldDB" id="A0A9W7FW78"/>
<reference evidence="4" key="1">
    <citation type="journal article" date="2023" name="Commun. Biol.">
        <title>Genome analysis of Parmales, the sister group of diatoms, reveals the evolutionary specialization of diatoms from phago-mixotrophs to photoautotrophs.</title>
        <authorList>
            <person name="Ban H."/>
            <person name="Sato S."/>
            <person name="Yoshikawa S."/>
            <person name="Yamada K."/>
            <person name="Nakamura Y."/>
            <person name="Ichinomiya M."/>
            <person name="Sato N."/>
            <person name="Blanc-Mathieu R."/>
            <person name="Endo H."/>
            <person name="Kuwata A."/>
            <person name="Ogata H."/>
        </authorList>
    </citation>
    <scope>NUCLEOTIDE SEQUENCE [LARGE SCALE GENOMIC DNA]</scope>
</reference>
<dbReference type="GO" id="GO:0042162">
    <property type="term" value="F:telomeric DNA binding"/>
    <property type="evidence" value="ECO:0007669"/>
    <property type="project" value="TreeGrafter"/>
</dbReference>
<dbReference type="PROSITE" id="PS50800">
    <property type="entry name" value="SAP"/>
    <property type="match status" value="1"/>
</dbReference>
<protein>
    <recommendedName>
        <fullName evidence="2">SAP domain-containing protein</fullName>
    </recommendedName>
</protein>
<evidence type="ECO:0000313" key="3">
    <source>
        <dbReference type="EMBL" id="GMI20653.1"/>
    </source>
</evidence>
<keyword evidence="1" id="KW-0238">DNA-binding</keyword>